<accession>A0A0H2R3I4</accession>
<sequence>MATPANPPSHKRQRLEPPGSTQLPPPSYQTQPGNPAGGVGIPPPGPGNPGETLPAGPGNPADVQGVPAGNPPPGTGNPSLASGQAEKKAVRIKPGTHHVRESEWPVGYRPTKSSMELILRYLGKAFYQDAVPPAANGDDIADYNTRFDSATALNCTIQAEFINYGSYINEARAHIMEAEAKLAEVSKSKYSTIATNLGMLGEDHKLFMYECLAAAGLKRFAPDIHGSHDSMYNLAHERVALYTFRNIAARGGLAFMGCDTSLVTQHAWTSRMYRNFQFSRIRDIILREARSPGAVAGALAMSNSGKRCKALALKRKKHLVGQAFRPHTVRIVENQDSVSDEEPPPKEISVEAVQQAATASGNDPRAYIICEKEGRNEKVTTFVRALDHERRAVELRAANSRPGKMTERLRQPKIGGPAPKSARTKLPVGVPLDYYAPDYYNSLTIRERNDIAIAATFKIGLPVEELCERAHWGEWRGLDYDTFMTLHGNEQLAAYEIPTAEDMRVLAEYEKIEKELIAQLDELDMVEEELDPEANGGAAGGDRMEIVNQ</sequence>
<feature type="region of interest" description="Disordered" evidence="1">
    <location>
        <begin position="1"/>
        <end position="102"/>
    </location>
</feature>
<dbReference type="Proteomes" id="UP000053477">
    <property type="component" value="Unassembled WGS sequence"/>
</dbReference>
<evidence type="ECO:0000256" key="1">
    <source>
        <dbReference type="SAM" id="MobiDB-lite"/>
    </source>
</evidence>
<evidence type="ECO:0000313" key="2">
    <source>
        <dbReference type="EMBL" id="KLO04013.1"/>
    </source>
</evidence>
<keyword evidence="3" id="KW-1185">Reference proteome</keyword>
<evidence type="ECO:0000313" key="3">
    <source>
        <dbReference type="Proteomes" id="UP000053477"/>
    </source>
</evidence>
<dbReference type="OrthoDB" id="3056461at2759"/>
<gene>
    <name evidence="2" type="ORF">SCHPADRAFT_948074</name>
</gene>
<dbReference type="AlphaFoldDB" id="A0A0H2R3I4"/>
<organism evidence="2 3">
    <name type="scientific">Schizopora paradoxa</name>
    <dbReference type="NCBI Taxonomy" id="27342"/>
    <lineage>
        <taxon>Eukaryota</taxon>
        <taxon>Fungi</taxon>
        <taxon>Dikarya</taxon>
        <taxon>Basidiomycota</taxon>
        <taxon>Agaricomycotina</taxon>
        <taxon>Agaricomycetes</taxon>
        <taxon>Hymenochaetales</taxon>
        <taxon>Schizoporaceae</taxon>
        <taxon>Schizopora</taxon>
    </lineage>
</organism>
<protein>
    <submittedName>
        <fullName evidence="2">Uncharacterized protein</fullName>
    </submittedName>
</protein>
<feature type="region of interest" description="Disordered" evidence="1">
    <location>
        <begin position="400"/>
        <end position="422"/>
    </location>
</feature>
<proteinExistence type="predicted"/>
<name>A0A0H2R3I4_9AGAM</name>
<dbReference type="STRING" id="27342.A0A0H2R3I4"/>
<dbReference type="EMBL" id="KQ086787">
    <property type="protein sequence ID" value="KLO04013.1"/>
    <property type="molecule type" value="Genomic_DNA"/>
</dbReference>
<dbReference type="InParanoid" id="A0A0H2R3I4"/>
<reference evidence="2 3" key="1">
    <citation type="submission" date="2015-04" db="EMBL/GenBank/DDBJ databases">
        <title>Complete genome sequence of Schizopora paradoxa KUC8140, a cosmopolitan wood degrader in East Asia.</title>
        <authorList>
            <consortium name="DOE Joint Genome Institute"/>
            <person name="Min B."/>
            <person name="Park H."/>
            <person name="Jang Y."/>
            <person name="Kim J.-J."/>
            <person name="Kim K.H."/>
            <person name="Pangilinan J."/>
            <person name="Lipzen A."/>
            <person name="Riley R."/>
            <person name="Grigoriev I.V."/>
            <person name="Spatafora J.W."/>
            <person name="Choi I.-G."/>
        </authorList>
    </citation>
    <scope>NUCLEOTIDE SEQUENCE [LARGE SCALE GENOMIC DNA]</scope>
    <source>
        <strain evidence="2 3">KUC8140</strain>
    </source>
</reference>